<dbReference type="PANTHER" id="PTHR31297">
    <property type="entry name" value="GLUCAN ENDO-1,6-BETA-GLUCOSIDASE B"/>
    <property type="match status" value="1"/>
</dbReference>
<keyword evidence="2" id="KW-0732">Signal</keyword>
<evidence type="ECO:0000256" key="3">
    <source>
        <dbReference type="ARBA" id="ARBA00022801"/>
    </source>
</evidence>
<dbReference type="InterPro" id="IPR050386">
    <property type="entry name" value="Glycosyl_hydrolase_5"/>
</dbReference>
<dbReference type="STRING" id="1262450.S3BQE7"/>
<evidence type="ECO:0000256" key="8">
    <source>
        <dbReference type="ARBA" id="ARBA00023326"/>
    </source>
</evidence>
<reference evidence="12 13" key="1">
    <citation type="journal article" date="2013" name="BMC Genomics">
        <title>The genome and transcriptome of the pine saprophyte Ophiostoma piceae, and a comparison with the bark beetle-associated pine pathogen Grosmannia clavigera.</title>
        <authorList>
            <person name="Haridas S."/>
            <person name="Wang Y."/>
            <person name="Lim L."/>
            <person name="Massoumi Alamouti S."/>
            <person name="Jackman S."/>
            <person name="Docking R."/>
            <person name="Robertson G."/>
            <person name="Birol I."/>
            <person name="Bohlmann J."/>
            <person name="Breuil C."/>
        </authorList>
    </citation>
    <scope>NUCLEOTIDE SEQUENCE [LARGE SCALE GENOMIC DNA]</scope>
    <source>
        <strain evidence="12 13">UAMH 11346</strain>
    </source>
</reference>
<dbReference type="Pfam" id="PF00150">
    <property type="entry name" value="Cellulase"/>
    <property type="match status" value="1"/>
</dbReference>
<evidence type="ECO:0000256" key="1">
    <source>
        <dbReference type="ARBA" id="ARBA00005641"/>
    </source>
</evidence>
<dbReference type="InterPro" id="IPR017853">
    <property type="entry name" value="GH"/>
</dbReference>
<accession>S3BQE7</accession>
<keyword evidence="8" id="KW-0624">Polysaccharide degradation</keyword>
<dbReference type="VEuPathDB" id="FungiDB:F503_06568"/>
<dbReference type="EMBL" id="KE148176">
    <property type="protein sequence ID" value="EPE02592.1"/>
    <property type="molecule type" value="Genomic_DNA"/>
</dbReference>
<feature type="domain" description="Carbohydrate binding X2" evidence="11">
    <location>
        <begin position="422"/>
        <end position="501"/>
    </location>
</feature>
<feature type="domain" description="Glycoside hydrolase family 5" evidence="10">
    <location>
        <begin position="107"/>
        <end position="377"/>
    </location>
</feature>
<evidence type="ECO:0000256" key="4">
    <source>
        <dbReference type="ARBA" id="ARBA00023001"/>
    </source>
</evidence>
<keyword evidence="7" id="KW-0961">Cell wall biogenesis/degradation</keyword>
<evidence type="ECO:0000256" key="5">
    <source>
        <dbReference type="ARBA" id="ARBA00023277"/>
    </source>
</evidence>
<organism evidence="12 13">
    <name type="scientific">Ophiostoma piceae (strain UAMH 11346)</name>
    <name type="common">Sap stain fungus</name>
    <dbReference type="NCBI Taxonomy" id="1262450"/>
    <lineage>
        <taxon>Eukaryota</taxon>
        <taxon>Fungi</taxon>
        <taxon>Dikarya</taxon>
        <taxon>Ascomycota</taxon>
        <taxon>Pezizomycotina</taxon>
        <taxon>Sordariomycetes</taxon>
        <taxon>Sordariomycetidae</taxon>
        <taxon>Ophiostomatales</taxon>
        <taxon>Ophiostomataceae</taxon>
        <taxon>Ophiostoma</taxon>
    </lineage>
</organism>
<sequence>MTSSKEKELLAHDRKEKEPEDVPKYEAVASGAGPSSWAPELITASSKNPFYPAASSSATAGPAGPAASGPSDAPPLYTPITAAGFVQRLDPGWNLGNTLDAVPDEGSWNNRPVVASTFDAVKRAGFRSVRIPVTYADHYISAGPDWTIDPKWLARIEEVIRMALLEGFYVITNVHHDSTKWADLTKHKPQAVYEQFYATWVQIAAALKHFPETVAFESINEPPADNATDGANVNEFNRLFLDAINAADPRDNGYNPQRVVNLVGGMQDPKKTVDWFVPPRNLAQYSNPWALQFHYYWPYNYIFSAWGKTTWGSDDEKKTVEADLEMVRNKFPTIPLVLGEFSASPINCERGARWRYLDFMLRTARALDMAPMMWDNGLDNFDRGPQVWRDPTSLQIILDAGRVSGENSLPGGTVNERAAEQESSAFIYHKVGDAVKYRTIPFLLNGNKIRRVENAGSPVGPAGHQINGNKITFSENLLKKHFVGEPGSKGVFTVVFSGGIALPVELILWDTPVLAIKSYDPAFYDEDLKIPVKYKGIATVAAVRIMLVPSDGRAEPYGPAFDEWTKHLGPLQEGRATFEKQWNFDESNVIITSAALKYIAESGQNAEVTFEFYPRVFNNTVYFSLAGRKPLPKEPPKEPAVDRQQLTYEEPDKKAGCCVLS</sequence>
<comment type="similarity">
    <text evidence="1">Belongs to the glycosyl hydrolase 5 (cellulase A) family.</text>
</comment>
<dbReference type="GO" id="GO:0005576">
    <property type="term" value="C:extracellular region"/>
    <property type="evidence" value="ECO:0007669"/>
    <property type="project" value="TreeGrafter"/>
</dbReference>
<dbReference type="GO" id="GO:0009986">
    <property type="term" value="C:cell surface"/>
    <property type="evidence" value="ECO:0007669"/>
    <property type="project" value="TreeGrafter"/>
</dbReference>
<feature type="compositionally biased region" description="Low complexity" evidence="9">
    <location>
        <begin position="52"/>
        <end position="71"/>
    </location>
</feature>
<feature type="region of interest" description="Disordered" evidence="9">
    <location>
        <begin position="1"/>
        <end position="40"/>
    </location>
</feature>
<evidence type="ECO:0000259" key="10">
    <source>
        <dbReference type="Pfam" id="PF00150"/>
    </source>
</evidence>
<feature type="compositionally biased region" description="Basic and acidic residues" evidence="9">
    <location>
        <begin position="1"/>
        <end position="24"/>
    </location>
</feature>
<protein>
    <submittedName>
        <fullName evidence="12">Endoglucanase d</fullName>
    </submittedName>
</protein>
<evidence type="ECO:0000256" key="7">
    <source>
        <dbReference type="ARBA" id="ARBA00023316"/>
    </source>
</evidence>
<dbReference type="GO" id="GO:0008422">
    <property type="term" value="F:beta-glucosidase activity"/>
    <property type="evidence" value="ECO:0007669"/>
    <property type="project" value="TreeGrafter"/>
</dbReference>
<keyword evidence="6" id="KW-0326">Glycosidase</keyword>
<dbReference type="eggNOG" id="ENOG502RFQF">
    <property type="taxonomic scope" value="Eukaryota"/>
</dbReference>
<evidence type="ECO:0000256" key="2">
    <source>
        <dbReference type="ARBA" id="ARBA00022729"/>
    </source>
</evidence>
<dbReference type="PANTHER" id="PTHR31297:SF41">
    <property type="entry name" value="ENDOGLUCANASE, PUTATIVE (AFU_ORTHOLOGUE AFUA_5G01830)-RELATED"/>
    <property type="match status" value="1"/>
</dbReference>
<evidence type="ECO:0000313" key="13">
    <source>
        <dbReference type="Proteomes" id="UP000016923"/>
    </source>
</evidence>
<keyword evidence="13" id="KW-1185">Reference proteome</keyword>
<dbReference type="HOGENOM" id="CLU_018668_0_1_1"/>
<dbReference type="GO" id="GO:0071555">
    <property type="term" value="P:cell wall organization"/>
    <property type="evidence" value="ECO:0007669"/>
    <property type="project" value="UniProtKB-KW"/>
</dbReference>
<gene>
    <name evidence="12" type="ORF">F503_06568</name>
</gene>
<dbReference type="Pfam" id="PF03442">
    <property type="entry name" value="CBM_X2"/>
    <property type="match status" value="1"/>
</dbReference>
<dbReference type="Gene3D" id="3.20.20.80">
    <property type="entry name" value="Glycosidases"/>
    <property type="match status" value="1"/>
</dbReference>
<dbReference type="InterPro" id="IPR001547">
    <property type="entry name" value="Glyco_hydro_5"/>
</dbReference>
<keyword evidence="4" id="KW-0136">Cellulose degradation</keyword>
<evidence type="ECO:0000256" key="9">
    <source>
        <dbReference type="SAM" id="MobiDB-lite"/>
    </source>
</evidence>
<evidence type="ECO:0000256" key="6">
    <source>
        <dbReference type="ARBA" id="ARBA00023295"/>
    </source>
</evidence>
<dbReference type="AlphaFoldDB" id="S3BQE7"/>
<evidence type="ECO:0000259" key="11">
    <source>
        <dbReference type="Pfam" id="PF03442"/>
    </source>
</evidence>
<proteinExistence type="inferred from homology"/>
<dbReference type="Proteomes" id="UP000016923">
    <property type="component" value="Unassembled WGS sequence"/>
</dbReference>
<keyword evidence="5" id="KW-0119">Carbohydrate metabolism</keyword>
<dbReference type="GO" id="GO:0030245">
    <property type="term" value="P:cellulose catabolic process"/>
    <property type="evidence" value="ECO:0007669"/>
    <property type="project" value="UniProtKB-KW"/>
</dbReference>
<dbReference type="OMA" id="TVFTFEF"/>
<dbReference type="InterPro" id="IPR005102">
    <property type="entry name" value="Carbo-bd_X2"/>
</dbReference>
<dbReference type="OrthoDB" id="412536at2759"/>
<evidence type="ECO:0000313" key="12">
    <source>
        <dbReference type="EMBL" id="EPE02592.1"/>
    </source>
</evidence>
<name>S3BQE7_OPHP1</name>
<feature type="region of interest" description="Disordered" evidence="9">
    <location>
        <begin position="52"/>
        <end position="74"/>
    </location>
</feature>
<keyword evidence="3" id="KW-0378">Hydrolase</keyword>
<dbReference type="SUPFAM" id="SSF51445">
    <property type="entry name" value="(Trans)glycosidases"/>
    <property type="match status" value="1"/>
</dbReference>